<dbReference type="InParanoid" id="A0A7N2M956"/>
<dbReference type="AlphaFoldDB" id="A0A7N2M956"/>
<feature type="compositionally biased region" description="Basic and acidic residues" evidence="1">
    <location>
        <begin position="1"/>
        <end position="10"/>
    </location>
</feature>
<organism evidence="2 3">
    <name type="scientific">Quercus lobata</name>
    <name type="common">Valley oak</name>
    <dbReference type="NCBI Taxonomy" id="97700"/>
    <lineage>
        <taxon>Eukaryota</taxon>
        <taxon>Viridiplantae</taxon>
        <taxon>Streptophyta</taxon>
        <taxon>Embryophyta</taxon>
        <taxon>Tracheophyta</taxon>
        <taxon>Spermatophyta</taxon>
        <taxon>Magnoliopsida</taxon>
        <taxon>eudicotyledons</taxon>
        <taxon>Gunneridae</taxon>
        <taxon>Pentapetalae</taxon>
        <taxon>rosids</taxon>
        <taxon>fabids</taxon>
        <taxon>Fagales</taxon>
        <taxon>Fagaceae</taxon>
        <taxon>Quercus</taxon>
    </lineage>
</organism>
<feature type="compositionally biased region" description="Basic and acidic residues" evidence="1">
    <location>
        <begin position="19"/>
        <end position="40"/>
    </location>
</feature>
<evidence type="ECO:0000313" key="2">
    <source>
        <dbReference type="EnsemblPlants" id="QL08p023439:mrna:CDS:1"/>
    </source>
</evidence>
<sequence>MHELEGGEDKDVADEGSNDDVKRTDQERTSEQHRDEDDVNTKAWEITVTTEMKRNMAGPWQTSVILKLMGKQLGYRALQSRLAGDRPDHTIIIHYHRQGRRGFLDSSSR</sequence>
<name>A0A7N2M956_QUELO</name>
<dbReference type="EnsemblPlants" id="QL08p023439:mrna">
    <property type="protein sequence ID" value="QL08p023439:mrna:CDS:1"/>
    <property type="gene ID" value="QL08p023439"/>
</dbReference>
<keyword evidence="3" id="KW-1185">Reference proteome</keyword>
<accession>A0A7N2M956</accession>
<feature type="region of interest" description="Disordered" evidence="1">
    <location>
        <begin position="1"/>
        <end position="42"/>
    </location>
</feature>
<evidence type="ECO:0000313" key="3">
    <source>
        <dbReference type="Proteomes" id="UP000594261"/>
    </source>
</evidence>
<protein>
    <submittedName>
        <fullName evidence="2">Uncharacterized protein</fullName>
    </submittedName>
</protein>
<evidence type="ECO:0000256" key="1">
    <source>
        <dbReference type="SAM" id="MobiDB-lite"/>
    </source>
</evidence>
<proteinExistence type="predicted"/>
<dbReference type="Proteomes" id="UP000594261">
    <property type="component" value="Chromosome 8"/>
</dbReference>
<reference evidence="2" key="2">
    <citation type="submission" date="2021-01" db="UniProtKB">
        <authorList>
            <consortium name="EnsemblPlants"/>
        </authorList>
    </citation>
    <scope>IDENTIFICATION</scope>
</reference>
<reference evidence="2 3" key="1">
    <citation type="journal article" date="2016" name="G3 (Bethesda)">
        <title>First Draft Assembly and Annotation of the Genome of a California Endemic Oak Quercus lobata Nee (Fagaceae).</title>
        <authorList>
            <person name="Sork V.L."/>
            <person name="Fitz-Gibbon S.T."/>
            <person name="Puiu D."/>
            <person name="Crepeau M."/>
            <person name="Gugger P.F."/>
            <person name="Sherman R."/>
            <person name="Stevens K."/>
            <person name="Langley C.H."/>
            <person name="Pellegrini M."/>
            <person name="Salzberg S.L."/>
        </authorList>
    </citation>
    <scope>NUCLEOTIDE SEQUENCE [LARGE SCALE GENOMIC DNA]</scope>
    <source>
        <strain evidence="2 3">cv. SW786</strain>
    </source>
</reference>
<dbReference type="EMBL" id="LRBV02000008">
    <property type="status" value="NOT_ANNOTATED_CDS"/>
    <property type="molecule type" value="Genomic_DNA"/>
</dbReference>
<dbReference type="Gramene" id="QL08p023439:mrna">
    <property type="protein sequence ID" value="QL08p023439:mrna:CDS:1"/>
    <property type="gene ID" value="QL08p023439"/>
</dbReference>